<comment type="caution">
    <text evidence="1">The sequence shown here is derived from an EMBL/GenBank/DDBJ whole genome shotgun (WGS) entry which is preliminary data.</text>
</comment>
<proteinExistence type="predicted"/>
<name>A0ACC1LSY3_9FUNG</name>
<dbReference type="EMBL" id="JANBVB010003666">
    <property type="protein sequence ID" value="KAJ2877976.1"/>
    <property type="molecule type" value="Genomic_DNA"/>
</dbReference>
<reference evidence="1" key="1">
    <citation type="submission" date="2022-07" db="EMBL/GenBank/DDBJ databases">
        <title>Phylogenomic reconstructions and comparative analyses of Kickxellomycotina fungi.</title>
        <authorList>
            <person name="Reynolds N.K."/>
            <person name="Stajich J.E."/>
            <person name="Barry K."/>
            <person name="Grigoriev I.V."/>
            <person name="Crous P."/>
            <person name="Smith M.E."/>
        </authorList>
    </citation>
    <scope>NUCLEOTIDE SEQUENCE</scope>
    <source>
        <strain evidence="1">CBS 190363</strain>
    </source>
</reference>
<organism evidence="1 2">
    <name type="scientific">Coemansia aciculifera</name>
    <dbReference type="NCBI Taxonomy" id="417176"/>
    <lineage>
        <taxon>Eukaryota</taxon>
        <taxon>Fungi</taxon>
        <taxon>Fungi incertae sedis</taxon>
        <taxon>Zoopagomycota</taxon>
        <taxon>Kickxellomycotina</taxon>
        <taxon>Kickxellomycetes</taxon>
        <taxon>Kickxellales</taxon>
        <taxon>Kickxellaceae</taxon>
        <taxon>Coemansia</taxon>
    </lineage>
</organism>
<evidence type="ECO:0000313" key="1">
    <source>
        <dbReference type="EMBL" id="KAJ2877976.1"/>
    </source>
</evidence>
<sequence length="135" mass="14161">MHTIASDRTSSYMRGISTPVPFGGSSAAPRKHPSTAPASSTAALLQRPVDAPPLFNARSRSPIASLATDLDSSLHLDTSSNSSLFLSHTPSKRQQQPAVEPSACLAAASSFGATPAQTTPLLSRSRKRQMEDQSS</sequence>
<dbReference type="Proteomes" id="UP001139981">
    <property type="component" value="Unassembled WGS sequence"/>
</dbReference>
<evidence type="ECO:0000313" key="2">
    <source>
        <dbReference type="Proteomes" id="UP001139981"/>
    </source>
</evidence>
<gene>
    <name evidence="1" type="ORF">IWW38_006437</name>
</gene>
<keyword evidence="2" id="KW-1185">Reference proteome</keyword>
<protein>
    <submittedName>
        <fullName evidence="1">Uncharacterized protein</fullName>
    </submittedName>
</protein>
<accession>A0ACC1LSY3</accession>
<feature type="non-terminal residue" evidence="1">
    <location>
        <position position="135"/>
    </location>
</feature>